<dbReference type="InterPro" id="IPR000198">
    <property type="entry name" value="RhoGAP_dom"/>
</dbReference>
<keyword evidence="3" id="KW-1185">Reference proteome</keyword>
<dbReference type="InterPro" id="IPR039102">
    <property type="entry name" value="FAM13"/>
</dbReference>
<dbReference type="PROSITE" id="PS50238">
    <property type="entry name" value="RHOGAP"/>
    <property type="match status" value="1"/>
</dbReference>
<dbReference type="SMART" id="SM00324">
    <property type="entry name" value="RhoGAP"/>
    <property type="match status" value="1"/>
</dbReference>
<dbReference type="Pfam" id="PF00620">
    <property type="entry name" value="RhoGAP"/>
    <property type="match status" value="1"/>
</dbReference>
<dbReference type="InterPro" id="IPR008936">
    <property type="entry name" value="Rho_GTPase_activation_prot"/>
</dbReference>
<evidence type="ECO:0000313" key="3">
    <source>
        <dbReference type="Proteomes" id="UP000265120"/>
    </source>
</evidence>
<dbReference type="PANTHER" id="PTHR15904">
    <property type="entry name" value="FAM13"/>
    <property type="match status" value="1"/>
</dbReference>
<accession>A0A3P8X5T6</accession>
<proteinExistence type="predicted"/>
<sequence>MGAGAMTICHSKTAVQVKEDMKKMVQIPILKPRPMAAKQVKLFGVPLLVLKEKGLVEDGVPLVVRKMVEHLRSHALYQEGLFRVNGNVRAVETLKQRLEGGEDVDLLSECDTCTVSSLLKQYLRDLPEGLVDSRVQKALIQHHQGCGDDGSWADFRDLLQGLPDVHLSLLRYLCHFLTLVESHHKDNRMTALNLATVFGPTVFQ</sequence>
<dbReference type="Gene3D" id="1.10.555.10">
    <property type="entry name" value="Rho GTPase activation protein"/>
    <property type="match status" value="1"/>
</dbReference>
<organism evidence="2 3">
    <name type="scientific">Cynoglossus semilaevis</name>
    <name type="common">Tongue sole</name>
    <dbReference type="NCBI Taxonomy" id="244447"/>
    <lineage>
        <taxon>Eukaryota</taxon>
        <taxon>Metazoa</taxon>
        <taxon>Chordata</taxon>
        <taxon>Craniata</taxon>
        <taxon>Vertebrata</taxon>
        <taxon>Euteleostomi</taxon>
        <taxon>Actinopterygii</taxon>
        <taxon>Neopterygii</taxon>
        <taxon>Teleostei</taxon>
        <taxon>Neoteleostei</taxon>
        <taxon>Acanthomorphata</taxon>
        <taxon>Carangaria</taxon>
        <taxon>Pleuronectiformes</taxon>
        <taxon>Pleuronectoidei</taxon>
        <taxon>Cynoglossidae</taxon>
        <taxon>Cynoglossinae</taxon>
        <taxon>Cynoglossus</taxon>
    </lineage>
</organism>
<name>A0A3P8X5T6_CYNSE</name>
<protein>
    <recommendedName>
        <fullName evidence="1">Rho-GAP domain-containing protein</fullName>
    </recommendedName>
</protein>
<evidence type="ECO:0000259" key="1">
    <source>
        <dbReference type="PROSITE" id="PS50238"/>
    </source>
</evidence>
<evidence type="ECO:0000313" key="2">
    <source>
        <dbReference type="Ensembl" id="ENSCSEP00000032845.1"/>
    </source>
</evidence>
<dbReference type="Ensembl" id="ENSCSET00000033269.1">
    <property type="protein sequence ID" value="ENSCSEP00000032845.1"/>
    <property type="gene ID" value="ENSCSEG00000021088.1"/>
</dbReference>
<dbReference type="SUPFAM" id="SSF48350">
    <property type="entry name" value="GTPase activation domain, GAP"/>
    <property type="match status" value="1"/>
</dbReference>
<dbReference type="Proteomes" id="UP000265120">
    <property type="component" value="Chromosome 9"/>
</dbReference>
<dbReference type="InParanoid" id="A0A3P8X5T6"/>
<dbReference type="GeneTree" id="ENSGT00950000183033"/>
<reference evidence="2 3" key="1">
    <citation type="journal article" date="2014" name="Nat. Genet.">
        <title>Whole-genome sequence of a flatfish provides insights into ZW sex chromosome evolution and adaptation to a benthic lifestyle.</title>
        <authorList>
            <person name="Chen S."/>
            <person name="Zhang G."/>
            <person name="Shao C."/>
            <person name="Huang Q."/>
            <person name="Liu G."/>
            <person name="Zhang P."/>
            <person name="Song W."/>
            <person name="An N."/>
            <person name="Chalopin D."/>
            <person name="Volff J.N."/>
            <person name="Hong Y."/>
            <person name="Li Q."/>
            <person name="Sha Z."/>
            <person name="Zhou H."/>
            <person name="Xie M."/>
            <person name="Yu Q."/>
            <person name="Liu Y."/>
            <person name="Xiang H."/>
            <person name="Wang N."/>
            <person name="Wu K."/>
            <person name="Yang C."/>
            <person name="Zhou Q."/>
            <person name="Liao X."/>
            <person name="Yang L."/>
            <person name="Hu Q."/>
            <person name="Zhang J."/>
            <person name="Meng L."/>
            <person name="Jin L."/>
            <person name="Tian Y."/>
            <person name="Lian J."/>
            <person name="Yang J."/>
            <person name="Miao G."/>
            <person name="Liu S."/>
            <person name="Liang Z."/>
            <person name="Yan F."/>
            <person name="Li Y."/>
            <person name="Sun B."/>
            <person name="Zhang H."/>
            <person name="Zhang J."/>
            <person name="Zhu Y."/>
            <person name="Du M."/>
            <person name="Zhao Y."/>
            <person name="Schartl M."/>
            <person name="Tang Q."/>
            <person name="Wang J."/>
        </authorList>
    </citation>
    <scope>NUCLEOTIDE SEQUENCE</scope>
</reference>
<dbReference type="AlphaFoldDB" id="A0A3P8X5T6"/>
<feature type="domain" description="Rho-GAP" evidence="1">
    <location>
        <begin position="45"/>
        <end position="204"/>
    </location>
</feature>
<dbReference type="OMA" id="CAGACHN"/>
<dbReference type="GO" id="GO:0007165">
    <property type="term" value="P:signal transduction"/>
    <property type="evidence" value="ECO:0007669"/>
    <property type="project" value="InterPro"/>
</dbReference>
<reference evidence="2" key="2">
    <citation type="submission" date="2025-08" db="UniProtKB">
        <authorList>
            <consortium name="Ensembl"/>
        </authorList>
    </citation>
    <scope>IDENTIFICATION</scope>
</reference>
<dbReference type="PANTHER" id="PTHR15904:SF18">
    <property type="entry name" value="PROTEIN FAM13A"/>
    <property type="match status" value="1"/>
</dbReference>
<reference evidence="2" key="3">
    <citation type="submission" date="2025-09" db="UniProtKB">
        <authorList>
            <consortium name="Ensembl"/>
        </authorList>
    </citation>
    <scope>IDENTIFICATION</scope>
</reference>